<name>A0A1M7GUM7_9GAMM</name>
<accession>A0A1M7GUM7</accession>
<dbReference type="InParanoid" id="A0A1M7GUM7"/>
<keyword evidence="2" id="KW-1185">Reference proteome</keyword>
<sequence length="142" mass="16166">MVAVSSNSWLYRAGKQPLDRSVSDVKQLAEAVWYRGYCPTLEELEGLRRTADRQQFQRMLCVLELLSQYPVCQSKTARHLQMLTEQFHAQLFGAVTRPTHGRYSPSRRWGLDETSGPLRKALLPLQTRTYADATGRTHGLSA</sequence>
<proteinExistence type="predicted"/>
<organism evidence="1 2">
    <name type="scientific">Vreelandella subglaciescola</name>
    <dbReference type="NCBI Taxonomy" id="29571"/>
    <lineage>
        <taxon>Bacteria</taxon>
        <taxon>Pseudomonadati</taxon>
        <taxon>Pseudomonadota</taxon>
        <taxon>Gammaproteobacteria</taxon>
        <taxon>Oceanospirillales</taxon>
        <taxon>Halomonadaceae</taxon>
        <taxon>Vreelandella</taxon>
    </lineage>
</organism>
<dbReference type="STRING" id="29571.SAMN05878437_1743"/>
<reference evidence="1 2" key="1">
    <citation type="submission" date="2016-11" db="EMBL/GenBank/DDBJ databases">
        <authorList>
            <person name="Jaros S."/>
            <person name="Januszkiewicz K."/>
            <person name="Wedrychowicz H."/>
        </authorList>
    </citation>
    <scope>NUCLEOTIDE SEQUENCE [LARGE SCALE GENOMIC DNA]</scope>
    <source>
        <strain evidence="1 2">ACAM 12</strain>
    </source>
</reference>
<dbReference type="EMBL" id="LT670847">
    <property type="protein sequence ID" value="SHM20072.1"/>
    <property type="molecule type" value="Genomic_DNA"/>
</dbReference>
<dbReference type="AlphaFoldDB" id="A0A1M7GUM7"/>
<gene>
    <name evidence="1" type="ORF">SAMN05878437_1743</name>
</gene>
<evidence type="ECO:0000313" key="1">
    <source>
        <dbReference type="EMBL" id="SHM20072.1"/>
    </source>
</evidence>
<protein>
    <submittedName>
        <fullName evidence="1">Uncharacterized protein</fullName>
    </submittedName>
</protein>
<dbReference type="Proteomes" id="UP000190911">
    <property type="component" value="Chromosome I"/>
</dbReference>
<evidence type="ECO:0000313" key="2">
    <source>
        <dbReference type="Proteomes" id="UP000190911"/>
    </source>
</evidence>